<dbReference type="GO" id="GO:0016829">
    <property type="term" value="F:lyase activity"/>
    <property type="evidence" value="ECO:0007669"/>
    <property type="project" value="UniProtKB-KW"/>
</dbReference>
<dbReference type="Gene3D" id="3.30.470.10">
    <property type="match status" value="1"/>
</dbReference>
<dbReference type="InterPro" id="IPR050571">
    <property type="entry name" value="Class-IV_PLP-Dep_Aminotrnsfr"/>
</dbReference>
<dbReference type="PANTHER" id="PTHR42743">
    <property type="entry name" value="AMINO-ACID AMINOTRANSFERASE"/>
    <property type="match status" value="1"/>
</dbReference>
<dbReference type="OrthoDB" id="64220at2759"/>
<name>A0A1C7MSY1_GRIFR</name>
<dbReference type="InterPro" id="IPR036038">
    <property type="entry name" value="Aminotransferase-like"/>
</dbReference>
<dbReference type="OMA" id="VWLSNGV"/>
<organism evidence="2 3">
    <name type="scientific">Grifola frondosa</name>
    <name type="common">Maitake</name>
    <name type="synonym">Polyporus frondosus</name>
    <dbReference type="NCBI Taxonomy" id="5627"/>
    <lineage>
        <taxon>Eukaryota</taxon>
        <taxon>Fungi</taxon>
        <taxon>Dikarya</taxon>
        <taxon>Basidiomycota</taxon>
        <taxon>Agaricomycotina</taxon>
        <taxon>Agaricomycetes</taxon>
        <taxon>Polyporales</taxon>
        <taxon>Grifolaceae</taxon>
        <taxon>Grifola</taxon>
    </lineage>
</organism>
<dbReference type="GO" id="GO:0046394">
    <property type="term" value="P:carboxylic acid biosynthetic process"/>
    <property type="evidence" value="ECO:0007669"/>
    <property type="project" value="UniProtKB-ARBA"/>
</dbReference>
<dbReference type="STRING" id="5627.A0A1C7MSY1"/>
<gene>
    <name evidence="2" type="primary">ABZ2</name>
    <name evidence="2" type="ORF">A0H81_01513</name>
</gene>
<dbReference type="Proteomes" id="UP000092993">
    <property type="component" value="Unassembled WGS sequence"/>
</dbReference>
<evidence type="ECO:0000313" key="3">
    <source>
        <dbReference type="Proteomes" id="UP000092993"/>
    </source>
</evidence>
<dbReference type="Pfam" id="PF01063">
    <property type="entry name" value="Aminotran_4"/>
    <property type="match status" value="1"/>
</dbReference>
<evidence type="ECO:0000256" key="1">
    <source>
        <dbReference type="ARBA" id="ARBA00009320"/>
    </source>
</evidence>
<comment type="similarity">
    <text evidence="1">Belongs to the class-IV pyridoxal-phosphate-dependent aminotransferase family.</text>
</comment>
<protein>
    <submittedName>
        <fullName evidence="2">Aminodeoxychorismate lyase</fullName>
    </submittedName>
</protein>
<keyword evidence="2" id="KW-0456">Lyase</keyword>
<comment type="caution">
    <text evidence="2">The sequence shown here is derived from an EMBL/GenBank/DDBJ whole genome shotgun (WGS) entry which is preliminary data.</text>
</comment>
<evidence type="ECO:0000313" key="2">
    <source>
        <dbReference type="EMBL" id="OBZ79827.1"/>
    </source>
</evidence>
<proteinExistence type="inferred from homology"/>
<dbReference type="InterPro" id="IPR043132">
    <property type="entry name" value="BCAT-like_C"/>
</dbReference>
<sequence length="264" mass="28265">MSYDPALLAAPWNTLASGGTQSPYLLLPYHLDRLIEAANCHGWSSTRLSFDDLKRACDNAVLNATAALNSIDGAGAMKLRILLAPSGALTVAASPASPLSFPDPVSASLMTSSLASQSLPDNIPSASELLIIHLDTEPTPSTVFTRTKTTYRPQYSAARARWNIPPLPAPSNVDALLFNTTGELTETSIRNIAFRRRSPPCWVTPRAETGCLPGTMRRLLLELGNVVEARDGELSKESVRNGEYVLTFNGVEGCRLGRVALGSS</sequence>
<reference evidence="2 3" key="1">
    <citation type="submission" date="2016-03" db="EMBL/GenBank/DDBJ databases">
        <title>Whole genome sequencing of Grifola frondosa 9006-11.</title>
        <authorList>
            <person name="Min B."/>
            <person name="Park H."/>
            <person name="Kim J.-G."/>
            <person name="Cho H."/>
            <person name="Oh Y.-L."/>
            <person name="Kong W.-S."/>
            <person name="Choi I.-G."/>
        </authorList>
    </citation>
    <scope>NUCLEOTIDE SEQUENCE [LARGE SCALE GENOMIC DNA]</scope>
    <source>
        <strain evidence="2 3">9006-11</strain>
    </source>
</reference>
<dbReference type="AlphaFoldDB" id="A0A1C7MSY1"/>
<dbReference type="Gene3D" id="3.20.10.10">
    <property type="entry name" value="D-amino Acid Aminotransferase, subunit A, domain 2"/>
    <property type="match status" value="1"/>
</dbReference>
<dbReference type="InterPro" id="IPR001544">
    <property type="entry name" value="Aminotrans_IV"/>
</dbReference>
<dbReference type="InterPro" id="IPR043131">
    <property type="entry name" value="BCAT-like_N"/>
</dbReference>
<dbReference type="SUPFAM" id="SSF56752">
    <property type="entry name" value="D-aminoacid aminotransferase-like PLP-dependent enzymes"/>
    <property type="match status" value="1"/>
</dbReference>
<keyword evidence="3" id="KW-1185">Reference proteome</keyword>
<dbReference type="PANTHER" id="PTHR42743:SF11">
    <property type="entry name" value="AMINODEOXYCHORISMATE LYASE"/>
    <property type="match status" value="1"/>
</dbReference>
<dbReference type="EMBL" id="LUGG01000001">
    <property type="protein sequence ID" value="OBZ79827.1"/>
    <property type="molecule type" value="Genomic_DNA"/>
</dbReference>
<accession>A0A1C7MSY1</accession>